<name>A0A9N8DN14_9STRA</name>
<dbReference type="AlphaFoldDB" id="A0A9N8DN14"/>
<feature type="compositionally biased region" description="Polar residues" evidence="1">
    <location>
        <begin position="33"/>
        <end position="60"/>
    </location>
</feature>
<reference evidence="2" key="1">
    <citation type="submission" date="2020-06" db="EMBL/GenBank/DDBJ databases">
        <authorList>
            <consortium name="Plant Systems Biology data submission"/>
        </authorList>
    </citation>
    <scope>NUCLEOTIDE SEQUENCE</scope>
    <source>
        <strain evidence="2">D6</strain>
    </source>
</reference>
<evidence type="ECO:0000256" key="1">
    <source>
        <dbReference type="SAM" id="MobiDB-lite"/>
    </source>
</evidence>
<gene>
    <name evidence="2" type="ORF">SEMRO_168_G074860.1</name>
</gene>
<accession>A0A9N8DN14</accession>
<dbReference type="EMBL" id="CAICTM010000167">
    <property type="protein sequence ID" value="CAB9503525.1"/>
    <property type="molecule type" value="Genomic_DNA"/>
</dbReference>
<sequence length="225" mass="24710">MEQRDCAECNKPLPRSQYSKNQWRKGPGGRCSNCVNSGSNNQKVNNDGNHLKQIQQQRKQYSGPPTPLSLDPRPQMDVPGFEGALTVCTDWPQTRKGEPPAAQSAVFMPLLACVIGPVEGHCNAEQLEVAQQWWALALPAWPRWVESLRQAGVAAQREQLIKAAKGHPNPLIHNAKGHGTIPHFKGKMQVDALEKDPMVALEVYACVTCLYSQAALAATPSENDQ</sequence>
<evidence type="ECO:0000313" key="3">
    <source>
        <dbReference type="Proteomes" id="UP001153069"/>
    </source>
</evidence>
<comment type="caution">
    <text evidence="2">The sequence shown here is derived from an EMBL/GenBank/DDBJ whole genome shotgun (WGS) entry which is preliminary data.</text>
</comment>
<evidence type="ECO:0000313" key="2">
    <source>
        <dbReference type="EMBL" id="CAB9503525.1"/>
    </source>
</evidence>
<dbReference type="Proteomes" id="UP001153069">
    <property type="component" value="Unassembled WGS sequence"/>
</dbReference>
<protein>
    <submittedName>
        <fullName evidence="2">Uncharacterized protein</fullName>
    </submittedName>
</protein>
<organism evidence="2 3">
    <name type="scientific">Seminavis robusta</name>
    <dbReference type="NCBI Taxonomy" id="568900"/>
    <lineage>
        <taxon>Eukaryota</taxon>
        <taxon>Sar</taxon>
        <taxon>Stramenopiles</taxon>
        <taxon>Ochrophyta</taxon>
        <taxon>Bacillariophyta</taxon>
        <taxon>Bacillariophyceae</taxon>
        <taxon>Bacillariophycidae</taxon>
        <taxon>Naviculales</taxon>
        <taxon>Naviculaceae</taxon>
        <taxon>Seminavis</taxon>
    </lineage>
</organism>
<feature type="region of interest" description="Disordered" evidence="1">
    <location>
        <begin position="1"/>
        <end position="74"/>
    </location>
</feature>
<keyword evidence="3" id="KW-1185">Reference proteome</keyword>
<proteinExistence type="predicted"/>